<dbReference type="InterPro" id="IPR025245">
    <property type="entry name" value="DUF4197"/>
</dbReference>
<proteinExistence type="predicted"/>
<evidence type="ECO:0000313" key="2">
    <source>
        <dbReference type="Proteomes" id="UP000253727"/>
    </source>
</evidence>
<gene>
    <name evidence="1" type="ORF">HME9302_00748</name>
</gene>
<sequence>MMGTDSMTEFTNTSNADPILITSSVGRRGFLGGIIATGALALPGCTSLGGLGGFTLTDAIREMLLLSSDRAFARLTADGGYWDDQVERVGLGRIMGTRGDVLSRILTSGLFKNQLQNAFADIAIEGAERAAPLVADTVRTIGFANAVDLVRGGPSAATSFLRGSMGRSLVEVMVPELGQAMRVARDPVLGQALGALTGVDVGSIAANFAGEIDNSIWNEMGREEALIRANPEATRNPAIIGVFGTAARF</sequence>
<accession>A0A369QBC9</accession>
<dbReference type="Proteomes" id="UP000253727">
    <property type="component" value="Unassembled WGS sequence"/>
</dbReference>
<evidence type="ECO:0008006" key="3">
    <source>
        <dbReference type="Google" id="ProtNLM"/>
    </source>
</evidence>
<dbReference type="AlphaFoldDB" id="A0A369QBC9"/>
<comment type="caution">
    <text evidence="1">The sequence shown here is derived from an EMBL/GenBank/DDBJ whole genome shotgun (WGS) entry which is preliminary data.</text>
</comment>
<dbReference type="Pfam" id="PF13852">
    <property type="entry name" value="DUF4197"/>
    <property type="match status" value="1"/>
</dbReference>
<reference evidence="1 2" key="1">
    <citation type="submission" date="2018-04" db="EMBL/GenBank/DDBJ databases">
        <title>Altererythrobacter sp. HME9302 genome sequencing and assembly.</title>
        <authorList>
            <person name="Kang H."/>
            <person name="Kim H."/>
            <person name="Joh K."/>
        </authorList>
    </citation>
    <scope>NUCLEOTIDE SEQUENCE [LARGE SCALE GENOMIC DNA]</scope>
    <source>
        <strain evidence="1 2">HME9302</strain>
    </source>
</reference>
<name>A0A369QBC9_9SPHN</name>
<evidence type="ECO:0000313" key="1">
    <source>
        <dbReference type="EMBL" id="RDC59558.1"/>
    </source>
</evidence>
<dbReference type="EMBL" id="QBKA01000002">
    <property type="protein sequence ID" value="RDC59558.1"/>
    <property type="molecule type" value="Genomic_DNA"/>
</dbReference>
<protein>
    <recommendedName>
        <fullName evidence="3">DUF4197 domain-containing protein</fullName>
    </recommendedName>
</protein>
<organism evidence="1 2">
    <name type="scientific">Alteripontixanthobacter maritimus</name>
    <dbReference type="NCBI Taxonomy" id="2161824"/>
    <lineage>
        <taxon>Bacteria</taxon>
        <taxon>Pseudomonadati</taxon>
        <taxon>Pseudomonadota</taxon>
        <taxon>Alphaproteobacteria</taxon>
        <taxon>Sphingomonadales</taxon>
        <taxon>Erythrobacteraceae</taxon>
        <taxon>Alteripontixanthobacter</taxon>
    </lineage>
</organism>
<keyword evidence="2" id="KW-1185">Reference proteome</keyword>